<feature type="domain" description="UBA" evidence="1">
    <location>
        <begin position="89"/>
        <end position="129"/>
    </location>
</feature>
<comment type="caution">
    <text evidence="2">The sequence shown here is derived from an EMBL/GenBank/DDBJ whole genome shotgun (WGS) entry which is preliminary data.</text>
</comment>
<evidence type="ECO:0000313" key="2">
    <source>
        <dbReference type="EMBL" id="KAJ7378265.1"/>
    </source>
</evidence>
<evidence type="ECO:0000259" key="1">
    <source>
        <dbReference type="PROSITE" id="PS50030"/>
    </source>
</evidence>
<keyword evidence="3" id="KW-1185">Reference proteome</keyword>
<sequence length="129" mass="14139">MGATLEIQRVQQMEHYEQQTLRARMGHLRNRDPPRVGQGYADVLVPPAGGGGWLWGGGPANNLPPPVNDWQGRHPDVDNANIPQQPTVEVSEEQVQTLVEMGFSRLAVLHALTTSNNDITVATNILLSQ</sequence>
<dbReference type="CDD" id="cd14305">
    <property type="entry name" value="UBA_UBAC2"/>
    <property type="match status" value="1"/>
</dbReference>
<dbReference type="EMBL" id="MU826368">
    <property type="protein sequence ID" value="KAJ7378265.1"/>
    <property type="molecule type" value="Genomic_DNA"/>
</dbReference>
<protein>
    <submittedName>
        <fullName evidence="2">Ubiquitin-associated domain-containing protein 2</fullName>
    </submittedName>
</protein>
<dbReference type="InterPro" id="IPR015940">
    <property type="entry name" value="UBA"/>
</dbReference>
<dbReference type="AlphaFoldDB" id="A0A9W9ZBD5"/>
<gene>
    <name evidence="2" type="primary">UBAC2_2</name>
    <name evidence="2" type="ORF">OS493_024215</name>
</gene>
<organism evidence="2 3">
    <name type="scientific">Desmophyllum pertusum</name>
    <dbReference type="NCBI Taxonomy" id="174260"/>
    <lineage>
        <taxon>Eukaryota</taxon>
        <taxon>Metazoa</taxon>
        <taxon>Cnidaria</taxon>
        <taxon>Anthozoa</taxon>
        <taxon>Hexacorallia</taxon>
        <taxon>Scleractinia</taxon>
        <taxon>Caryophylliina</taxon>
        <taxon>Caryophylliidae</taxon>
        <taxon>Desmophyllum</taxon>
    </lineage>
</organism>
<dbReference type="Pfam" id="PF00627">
    <property type="entry name" value="UBA"/>
    <property type="match status" value="1"/>
</dbReference>
<proteinExistence type="predicted"/>
<dbReference type="SMART" id="SM00165">
    <property type="entry name" value="UBA"/>
    <property type="match status" value="1"/>
</dbReference>
<dbReference type="Gene3D" id="1.10.8.10">
    <property type="entry name" value="DNA helicase RuvA subunit, C-terminal domain"/>
    <property type="match status" value="1"/>
</dbReference>
<dbReference type="InterPro" id="IPR041928">
    <property type="entry name" value="UBA_UBAC2"/>
</dbReference>
<reference evidence="2" key="1">
    <citation type="submission" date="2023-01" db="EMBL/GenBank/DDBJ databases">
        <title>Genome assembly of the deep-sea coral Lophelia pertusa.</title>
        <authorList>
            <person name="Herrera S."/>
            <person name="Cordes E."/>
        </authorList>
    </citation>
    <scope>NUCLEOTIDE SEQUENCE</scope>
    <source>
        <strain evidence="2">USNM1676648</strain>
        <tissue evidence="2">Polyp</tissue>
    </source>
</reference>
<accession>A0A9W9ZBD5</accession>
<dbReference type="PROSITE" id="PS50030">
    <property type="entry name" value="UBA"/>
    <property type="match status" value="1"/>
</dbReference>
<evidence type="ECO:0000313" key="3">
    <source>
        <dbReference type="Proteomes" id="UP001163046"/>
    </source>
</evidence>
<name>A0A9W9ZBD5_9CNID</name>
<dbReference type="OrthoDB" id="272778at2759"/>
<dbReference type="Proteomes" id="UP001163046">
    <property type="component" value="Unassembled WGS sequence"/>
</dbReference>
<dbReference type="InterPro" id="IPR009060">
    <property type="entry name" value="UBA-like_sf"/>
</dbReference>
<dbReference type="SUPFAM" id="SSF46934">
    <property type="entry name" value="UBA-like"/>
    <property type="match status" value="1"/>
</dbReference>